<dbReference type="InterPro" id="IPR048402">
    <property type="entry name" value="YpeB_N"/>
</dbReference>
<dbReference type="Proteomes" id="UP000730618">
    <property type="component" value="Unassembled WGS sequence"/>
</dbReference>
<evidence type="ECO:0000313" key="4">
    <source>
        <dbReference type="EMBL" id="CAG7641439.1"/>
    </source>
</evidence>
<evidence type="ECO:0000313" key="5">
    <source>
        <dbReference type="Proteomes" id="UP000730618"/>
    </source>
</evidence>
<feature type="domain" description="Sporulation protein YpeB N-terminal" evidence="3">
    <location>
        <begin position="30"/>
        <end position="167"/>
    </location>
</feature>
<dbReference type="Pfam" id="PF14620">
    <property type="entry name" value="YPEB_PepSY1-2"/>
    <property type="match status" value="1"/>
</dbReference>
<dbReference type="Pfam" id="PF20769">
    <property type="entry name" value="YPEB_N"/>
    <property type="match status" value="1"/>
</dbReference>
<gene>
    <name evidence="4" type="primary">ypeB</name>
    <name evidence="4" type="ORF">PAECIP111802_02741</name>
</gene>
<keyword evidence="1" id="KW-0472">Membrane</keyword>
<organism evidence="4 5">
    <name type="scientific">Paenibacillus allorhizosphaerae</name>
    <dbReference type="NCBI Taxonomy" id="2849866"/>
    <lineage>
        <taxon>Bacteria</taxon>
        <taxon>Bacillati</taxon>
        <taxon>Bacillota</taxon>
        <taxon>Bacilli</taxon>
        <taxon>Bacillales</taxon>
        <taxon>Paenibacillaceae</taxon>
        <taxon>Paenibacillus</taxon>
    </lineage>
</organism>
<feature type="transmembrane region" description="Helical" evidence="1">
    <location>
        <begin position="7"/>
        <end position="26"/>
    </location>
</feature>
<accession>A0ABM8VHB6</accession>
<reference evidence="4 5" key="1">
    <citation type="submission" date="2021-06" db="EMBL/GenBank/DDBJ databases">
        <authorList>
            <person name="Criscuolo A."/>
        </authorList>
    </citation>
    <scope>NUCLEOTIDE SEQUENCE [LARGE SCALE GENOMIC DNA]</scope>
    <source>
        <strain evidence="5">CIP 111802</strain>
    </source>
</reference>
<keyword evidence="5" id="KW-1185">Reference proteome</keyword>
<protein>
    <submittedName>
        <fullName evidence="4">Sporulation protein YpeB</fullName>
    </submittedName>
</protein>
<evidence type="ECO:0000259" key="2">
    <source>
        <dbReference type="Pfam" id="PF14620"/>
    </source>
</evidence>
<keyword evidence="1" id="KW-1133">Transmembrane helix</keyword>
<evidence type="ECO:0000256" key="1">
    <source>
        <dbReference type="SAM" id="Phobius"/>
    </source>
</evidence>
<sequence length="453" mass="51049">MYKRLSIVMFPILLVALIGTGIWGYLEHQEKNSVLIKAENQYQRAFHDLSFHVDKLHTELGNTLAVNSTSQDAYKKGLINVWRITSQAQNEISQLPLTLLPFNKTDDFLANISNLTYRAAVRDLSKQPLDEKEMKTLNTLYEHSGEIASELRGVQSKVLQNNLRWMDVELALAKQSETHDNAIIDGFSTVDKKVGEYPEIEWSPTVMSVYQNRNMSMLSGQEEGTDQIKQKAAKFLGLQDSSGLQVVENGAGTENQSYSVSMPKTGTSDGNVYMDYSKKGGQLLWFSASRDVPSKQLDLRTARDVAAQFLDERDYKDMTAVSYDEYNNVANMTFATDKNGIINYLEKVAVKVALDNGEVIGMDAADYVYDKKERQMNAPKLSDEQARKTLSPNFKVESAEKALIRNDIDEEVQCYQYIGRVNGGIYRIYINADSGAQEKIDRIGSEEAQLRKS</sequence>
<proteinExistence type="predicted"/>
<comment type="caution">
    <text evidence="4">The sequence shown here is derived from an EMBL/GenBank/DDBJ whole genome shotgun (WGS) entry which is preliminary data.</text>
</comment>
<feature type="domain" description="Sporulation protein YpeB PepSY1 and PepSY2" evidence="2">
    <location>
        <begin position="185"/>
        <end position="376"/>
    </location>
</feature>
<dbReference type="NCBIfam" id="TIGR02889">
    <property type="entry name" value="spore_YpeB"/>
    <property type="match status" value="1"/>
</dbReference>
<keyword evidence="1" id="KW-0812">Transmembrane</keyword>
<name>A0ABM8VHB6_9BACL</name>
<dbReference type="EMBL" id="CAJVCE010000007">
    <property type="protein sequence ID" value="CAG7641439.1"/>
    <property type="molecule type" value="Genomic_DNA"/>
</dbReference>
<dbReference type="RefSeq" id="WP_218099085.1">
    <property type="nucleotide sequence ID" value="NZ_CAJVCE010000007.1"/>
</dbReference>
<evidence type="ECO:0000259" key="3">
    <source>
        <dbReference type="Pfam" id="PF20769"/>
    </source>
</evidence>
<dbReference type="InterPro" id="IPR014239">
    <property type="entry name" value="YpeB_PepSY1-2"/>
</dbReference>